<gene>
    <name evidence="1" type="ORF">K2173_000134</name>
</gene>
<dbReference type="Proteomes" id="UP001159364">
    <property type="component" value="Linkage Group LG09"/>
</dbReference>
<dbReference type="AlphaFoldDB" id="A0AAV8SNQ6"/>
<accession>A0AAV8SNQ6</accession>
<name>A0AAV8SNQ6_9ROSI</name>
<keyword evidence="2" id="KW-1185">Reference proteome</keyword>
<evidence type="ECO:0008006" key="3">
    <source>
        <dbReference type="Google" id="ProtNLM"/>
    </source>
</evidence>
<sequence>MSVSLRRRSSCIDINTSQLLLLTDVDEDYDGSTSDDDDSYIEIAIGNTPVLEENHDMDEGDEAMELPLSFSSRGVPFSQIILSTETDSCTNSTTPTSSAAATTIAVKSCNTTSLAPEDNELDPSYRIQECSTLKPKLLQFPAISRLFKIFTSNLKVSNSSSDIKLTNHLVVLDKFRSIDKGKREEDSNIKTRTNSGSFMTKLLIGFRALKVGRVVTYMVKPNPLAGKSTREGKKPDGAYRRLMKPFDKRLIERADYFTLTVLLFLSTETTRFFLPQIFGGIFQFNPRCAIWSLEQTVVNA</sequence>
<evidence type="ECO:0000313" key="2">
    <source>
        <dbReference type="Proteomes" id="UP001159364"/>
    </source>
</evidence>
<organism evidence="1 2">
    <name type="scientific">Erythroxylum novogranatense</name>
    <dbReference type="NCBI Taxonomy" id="1862640"/>
    <lineage>
        <taxon>Eukaryota</taxon>
        <taxon>Viridiplantae</taxon>
        <taxon>Streptophyta</taxon>
        <taxon>Embryophyta</taxon>
        <taxon>Tracheophyta</taxon>
        <taxon>Spermatophyta</taxon>
        <taxon>Magnoliopsida</taxon>
        <taxon>eudicotyledons</taxon>
        <taxon>Gunneridae</taxon>
        <taxon>Pentapetalae</taxon>
        <taxon>rosids</taxon>
        <taxon>fabids</taxon>
        <taxon>Malpighiales</taxon>
        <taxon>Erythroxylaceae</taxon>
        <taxon>Erythroxylum</taxon>
    </lineage>
</organism>
<evidence type="ECO:0000313" key="1">
    <source>
        <dbReference type="EMBL" id="KAJ8753880.1"/>
    </source>
</evidence>
<reference evidence="1 2" key="1">
    <citation type="submission" date="2021-09" db="EMBL/GenBank/DDBJ databases">
        <title>Genomic insights and catalytic innovation underlie evolution of tropane alkaloids biosynthesis.</title>
        <authorList>
            <person name="Wang Y.-J."/>
            <person name="Tian T."/>
            <person name="Huang J.-P."/>
            <person name="Huang S.-X."/>
        </authorList>
    </citation>
    <scope>NUCLEOTIDE SEQUENCE [LARGE SCALE GENOMIC DNA]</scope>
    <source>
        <strain evidence="1">KIB-2018</strain>
        <tissue evidence="1">Leaf</tissue>
    </source>
</reference>
<proteinExistence type="predicted"/>
<comment type="caution">
    <text evidence="1">The sequence shown here is derived from an EMBL/GenBank/DDBJ whole genome shotgun (WGS) entry which is preliminary data.</text>
</comment>
<dbReference type="EMBL" id="JAIWQS010000009">
    <property type="protein sequence ID" value="KAJ8753880.1"/>
    <property type="molecule type" value="Genomic_DNA"/>
</dbReference>
<protein>
    <recommendedName>
        <fullName evidence="3">PiggyBac transposable element-derived protein domain-containing protein</fullName>
    </recommendedName>
</protein>